<dbReference type="NCBIfam" id="NF003765">
    <property type="entry name" value="PRK05359.1"/>
    <property type="match status" value="1"/>
</dbReference>
<dbReference type="GO" id="GO:0000175">
    <property type="term" value="F:3'-5'-RNA exonuclease activity"/>
    <property type="evidence" value="ECO:0007669"/>
    <property type="project" value="InterPro"/>
</dbReference>
<dbReference type="RefSeq" id="XP_504445.3">
    <property type="nucleotide sequence ID" value="XM_504445.3"/>
</dbReference>
<dbReference type="GO" id="GO:0005739">
    <property type="term" value="C:mitochondrion"/>
    <property type="evidence" value="ECO:0007669"/>
    <property type="project" value="TreeGrafter"/>
</dbReference>
<name>A0A1D8NK60_YARLL</name>
<dbReference type="PANTHER" id="PTHR11046">
    <property type="entry name" value="OLIGORIBONUCLEASE, MITOCHONDRIAL"/>
    <property type="match status" value="1"/>
</dbReference>
<dbReference type="PANTHER" id="PTHR11046:SF0">
    <property type="entry name" value="OLIGORIBONUCLEASE, MITOCHONDRIAL"/>
    <property type="match status" value="1"/>
</dbReference>
<keyword evidence="4" id="KW-0269">Exonuclease</keyword>
<proteinExistence type="inferred from homology"/>
<evidence type="ECO:0000256" key="1">
    <source>
        <dbReference type="ARBA" id="ARBA00009921"/>
    </source>
</evidence>
<dbReference type="InterPro" id="IPR012337">
    <property type="entry name" value="RNaseH-like_sf"/>
</dbReference>
<comment type="similarity">
    <text evidence="1">Belongs to the oligoribonuclease family.</text>
</comment>
<dbReference type="InterPro" id="IPR022894">
    <property type="entry name" value="Oligoribonuclease"/>
</dbReference>
<organism evidence="6 7">
    <name type="scientific">Yarrowia lipolytica</name>
    <name type="common">Candida lipolytica</name>
    <dbReference type="NCBI Taxonomy" id="4952"/>
    <lineage>
        <taxon>Eukaryota</taxon>
        <taxon>Fungi</taxon>
        <taxon>Dikarya</taxon>
        <taxon>Ascomycota</taxon>
        <taxon>Saccharomycotina</taxon>
        <taxon>Dipodascomycetes</taxon>
        <taxon>Dipodascales</taxon>
        <taxon>Dipodascales incertae sedis</taxon>
        <taxon>Yarrowia</taxon>
    </lineage>
</organism>
<evidence type="ECO:0000313" key="6">
    <source>
        <dbReference type="EMBL" id="AOW06016.1"/>
    </source>
</evidence>
<dbReference type="InterPro" id="IPR036397">
    <property type="entry name" value="RNaseH_sf"/>
</dbReference>
<protein>
    <recommendedName>
        <fullName evidence="5">Exonuclease domain-containing protein</fullName>
    </recommendedName>
</protein>
<evidence type="ECO:0000256" key="2">
    <source>
        <dbReference type="ARBA" id="ARBA00022722"/>
    </source>
</evidence>
<dbReference type="EMBL" id="CP017557">
    <property type="protein sequence ID" value="AOW06016.1"/>
    <property type="molecule type" value="Genomic_DNA"/>
</dbReference>
<evidence type="ECO:0000259" key="5">
    <source>
        <dbReference type="SMART" id="SM00479"/>
    </source>
</evidence>
<dbReference type="AlphaFoldDB" id="A0A1D8NK60"/>
<dbReference type="eggNOG" id="KOG3242">
    <property type="taxonomic scope" value="Eukaryota"/>
</dbReference>
<keyword evidence="3" id="KW-0378">Hydrolase</keyword>
<gene>
    <name evidence="6" type="ORF">YALI1_E31891g</name>
</gene>
<dbReference type="InterPro" id="IPR013520">
    <property type="entry name" value="Ribonucl_H"/>
</dbReference>
<dbReference type="GeneID" id="2912768"/>
<dbReference type="Pfam" id="PF00929">
    <property type="entry name" value="RNase_T"/>
    <property type="match status" value="1"/>
</dbReference>
<dbReference type="CDD" id="cd06135">
    <property type="entry name" value="Orn"/>
    <property type="match status" value="1"/>
</dbReference>
<feature type="domain" description="Exonuclease" evidence="5">
    <location>
        <begin position="50"/>
        <end position="226"/>
    </location>
</feature>
<dbReference type="GO" id="GO:0003676">
    <property type="term" value="F:nucleic acid binding"/>
    <property type="evidence" value="ECO:0007669"/>
    <property type="project" value="InterPro"/>
</dbReference>
<dbReference type="FunFam" id="3.30.420.10:FF:000003">
    <property type="entry name" value="Oligoribonuclease"/>
    <property type="match status" value="1"/>
</dbReference>
<evidence type="ECO:0000313" key="7">
    <source>
        <dbReference type="Proteomes" id="UP000182444"/>
    </source>
</evidence>
<evidence type="ECO:0000256" key="4">
    <source>
        <dbReference type="ARBA" id="ARBA00022839"/>
    </source>
</evidence>
<dbReference type="KEGG" id="yli:2912768"/>
<sequence>MSPQISRFVYRSLRKRPLPLKKLVLTPQRLLFTKSLTYWFQAPPVKMEPPLVWIDCEMTGLDHKNDQIIEICCLLTDDNLQVIDPKGYEAVIHCPKEKLDAMSAWCVEHHGQSGLTQKCIESTKTMTEVEEELLAYIKRFVPRKGAGVLAGNSVHQDRVFLAKDMPKIDEHLHYRILDVSSIKEAMKRHNPKMSRKVPRKVSAHTARSDIEESIAELQWYYTNYFRKS</sequence>
<dbReference type="Proteomes" id="UP000182444">
    <property type="component" value="Chromosome 1E"/>
</dbReference>
<reference evidence="6 7" key="1">
    <citation type="journal article" date="2016" name="PLoS ONE">
        <title>Sequence Assembly of Yarrowia lipolytica Strain W29/CLIB89 Shows Transposable Element Diversity.</title>
        <authorList>
            <person name="Magnan C."/>
            <person name="Yu J."/>
            <person name="Chang I."/>
            <person name="Jahn E."/>
            <person name="Kanomata Y."/>
            <person name="Wu J."/>
            <person name="Zeller M."/>
            <person name="Oakes M."/>
            <person name="Baldi P."/>
            <person name="Sandmeyer S."/>
        </authorList>
    </citation>
    <scope>NUCLEOTIDE SEQUENCE [LARGE SCALE GENOMIC DNA]</scope>
    <source>
        <strain evidence="7">CLIB89(W29)</strain>
    </source>
</reference>
<accession>A0A1D8NK60</accession>
<dbReference type="SUPFAM" id="SSF53098">
    <property type="entry name" value="Ribonuclease H-like"/>
    <property type="match status" value="1"/>
</dbReference>
<dbReference type="VEuPathDB" id="FungiDB:YALI0_E26939g"/>
<dbReference type="VEuPathDB" id="FungiDB:YALI1_E31891g"/>
<dbReference type="SMART" id="SM00479">
    <property type="entry name" value="EXOIII"/>
    <property type="match status" value="1"/>
</dbReference>
<keyword evidence="2" id="KW-0540">Nuclease</keyword>
<dbReference type="Gene3D" id="3.30.420.10">
    <property type="entry name" value="Ribonuclease H-like superfamily/Ribonuclease H"/>
    <property type="match status" value="1"/>
</dbReference>
<evidence type="ECO:0000256" key="3">
    <source>
        <dbReference type="ARBA" id="ARBA00022801"/>
    </source>
</evidence>